<keyword evidence="14" id="KW-0808">Transferase</keyword>
<dbReference type="Pfam" id="PF00251">
    <property type="entry name" value="Glyco_hydro_32N"/>
    <property type="match status" value="1"/>
</dbReference>
<dbReference type="InterPro" id="IPR013189">
    <property type="entry name" value="Glyco_hydro_32_C"/>
</dbReference>
<dbReference type="GO" id="GO:0004564">
    <property type="term" value="F:beta-fructofuranosidase activity"/>
    <property type="evidence" value="ECO:0007669"/>
    <property type="project" value="InterPro"/>
</dbReference>
<sequence length="662" mass="72615">MDSSRVILIPGTLPLPYAYEQLPSSSADAKGIEEERAGGGGLRWRACAAVLAASAVVALVVAAAVFGASGAGWDAVAASVPATPATEFPRSRGKEHGVSEKTSVAYSANAFPWSNAMLQWQRTGYHFQPDKYYQNDPNGPVYYGGWYHFFYQYNPSGSVWEPQIVWGHAVSKDFIHWRHLPPALVPDQWYDIKGVLTGSITVLPDGKVILLYTGNTETFAQVTCLAEPADPSDPLLREWVKHPANPVVFPPPGIGMKDFRGPTTAWYDESDGTWRTIIGSKNDSDHSGIVFSYKTKDFISYELMPGYMYRGPKGTGEYKCIDLYAVGGGRKASDMYNSTAEDVLYVLKESSDDDRHDWYSLGRFDAAANKWTPVDEELELGVRLRYDWGKYYASKSFYDPVKKRRVVWAYVGETDSERADITKGWANLQSIPRTVELDEKTRTNLVQWPVEELDALRINTTDLSGITVGAGSVAFLPLHQTAQLDIEATFCIDASAIEALNEADVSYNCTTSSGAATRGALGPFGHLVLANRALTEQTGVYFYVSKGLDGGLRTHFCHDELRSSHASDVVKRAVGGTVPVLDGEDFSVRVLVDHSIVQSFAVGGRLTATSRAYPTEAIYAAAGVYTFYNAAGTSVTAEKLVVHDMDSSYNHIYTDDDLVVVD</sequence>
<dbReference type="Pfam" id="PF11837">
    <property type="entry name" value="INV_N"/>
    <property type="match status" value="1"/>
</dbReference>
<reference evidence="14" key="2">
    <citation type="journal article" date="2010" name="Agric. Sci. China">
        <title>Cloning and characterization of genes coding for fructan biosynthesis enzymes (FBEs) in Triticeae plants.</title>
        <authorList>
            <person name="Gao X."/>
            <person name="She M.-Y."/>
            <person name="Yin G.-X."/>
            <person name="Yu Y."/>
            <person name="Qiao W.-H."/>
            <person name="Du L.-P."/>
            <person name="Ye X.-G."/>
        </authorList>
    </citation>
    <scope>NUCLEOTIDE SEQUENCE</scope>
</reference>
<keyword evidence="7" id="KW-0325">Glycoprotein</keyword>
<keyword evidence="10" id="KW-0812">Transmembrane</keyword>
<comment type="similarity">
    <text evidence="2 9">Belongs to the glycosyl hydrolase 32 family.</text>
</comment>
<keyword evidence="10" id="KW-0472">Membrane</keyword>
<evidence type="ECO:0000259" key="13">
    <source>
        <dbReference type="Pfam" id="PF11837"/>
    </source>
</evidence>
<evidence type="ECO:0000259" key="12">
    <source>
        <dbReference type="Pfam" id="PF08244"/>
    </source>
</evidence>
<dbReference type="InterPro" id="IPR021792">
    <property type="entry name" value="Beta-fructofuranosidase_N"/>
</dbReference>
<dbReference type="AlphaFoldDB" id="B5TK35"/>
<feature type="domain" description="Beta-fructofuranosidase N-terminal" evidence="13">
    <location>
        <begin position="19"/>
        <end position="118"/>
    </location>
</feature>
<evidence type="ECO:0000256" key="4">
    <source>
        <dbReference type="ARBA" id="ARBA00022729"/>
    </source>
</evidence>
<organism evidence="14">
    <name type="scientific">Triticum turgidum subsp. durum</name>
    <name type="common">Durum wheat</name>
    <name type="synonym">Triticum durum</name>
    <dbReference type="NCBI Taxonomy" id="4567"/>
    <lineage>
        <taxon>Eukaryota</taxon>
        <taxon>Viridiplantae</taxon>
        <taxon>Streptophyta</taxon>
        <taxon>Embryophyta</taxon>
        <taxon>Tracheophyta</taxon>
        <taxon>Spermatophyta</taxon>
        <taxon>Magnoliopsida</taxon>
        <taxon>Liliopsida</taxon>
        <taxon>Poales</taxon>
        <taxon>Poaceae</taxon>
        <taxon>BOP clade</taxon>
        <taxon>Pooideae</taxon>
        <taxon>Triticodae</taxon>
        <taxon>Triticeae</taxon>
        <taxon>Triticinae</taxon>
        <taxon>Triticum</taxon>
    </lineage>
</organism>
<dbReference type="PANTHER" id="PTHR31953">
    <property type="entry name" value="BETA-FRUCTOFURANOSIDASE, INSOLUBLE ISOENZYME CWINV1-RELATED"/>
    <property type="match status" value="1"/>
</dbReference>
<dbReference type="GO" id="GO:0005975">
    <property type="term" value="P:carbohydrate metabolic process"/>
    <property type="evidence" value="ECO:0007669"/>
    <property type="project" value="InterPro"/>
</dbReference>
<keyword evidence="10" id="KW-1133">Transmembrane helix</keyword>
<evidence type="ECO:0000256" key="5">
    <source>
        <dbReference type="ARBA" id="ARBA00022801"/>
    </source>
</evidence>
<dbReference type="SMART" id="SM00640">
    <property type="entry name" value="Glyco_32"/>
    <property type="match status" value="1"/>
</dbReference>
<reference evidence="14" key="1">
    <citation type="submission" date="2008-12" db="EMBL/GenBank/DDBJ databases">
        <authorList>
            <person name="Ye X.G."/>
            <person name="She M.Y."/>
            <person name="Gao X."/>
            <person name="Yu Y."/>
            <person name="Yin G.X."/>
            <person name="Tao L.L."/>
            <person name="Bie X.M."/>
        </authorList>
    </citation>
    <scope>NUCLEOTIDE SEQUENCE</scope>
</reference>
<proteinExistence type="inferred from homology"/>
<dbReference type="SUPFAM" id="SSF49899">
    <property type="entry name" value="Concanavalin A-like lectins/glucanases"/>
    <property type="match status" value="1"/>
</dbReference>
<feature type="transmembrane region" description="Helical" evidence="10">
    <location>
        <begin position="46"/>
        <end position="73"/>
    </location>
</feature>
<dbReference type="GO" id="GO:0005773">
    <property type="term" value="C:vacuole"/>
    <property type="evidence" value="ECO:0007669"/>
    <property type="project" value="UniProtKB-SubCell"/>
</dbReference>
<dbReference type="InterPro" id="IPR013320">
    <property type="entry name" value="ConA-like_dom_sf"/>
</dbReference>
<evidence type="ECO:0000256" key="9">
    <source>
        <dbReference type="RuleBase" id="RU362110"/>
    </source>
</evidence>
<evidence type="ECO:0000256" key="8">
    <source>
        <dbReference type="ARBA" id="ARBA00023295"/>
    </source>
</evidence>
<evidence type="ECO:0000313" key="14">
    <source>
        <dbReference type="EMBL" id="ACH73196.1"/>
    </source>
</evidence>
<dbReference type="EMBL" id="EU981912">
    <property type="protein sequence ID" value="ACH73196.1"/>
    <property type="molecule type" value="Genomic_DNA"/>
</dbReference>
<evidence type="ECO:0000256" key="1">
    <source>
        <dbReference type="ARBA" id="ARBA00004116"/>
    </source>
</evidence>
<dbReference type="CAZy" id="GH32">
    <property type="family name" value="Glycoside Hydrolase Family 32"/>
</dbReference>
<evidence type="ECO:0000256" key="3">
    <source>
        <dbReference type="ARBA" id="ARBA00022554"/>
    </source>
</evidence>
<evidence type="ECO:0000256" key="6">
    <source>
        <dbReference type="ARBA" id="ARBA00023157"/>
    </source>
</evidence>
<dbReference type="GO" id="GO:0016740">
    <property type="term" value="F:transferase activity"/>
    <property type="evidence" value="ECO:0007669"/>
    <property type="project" value="UniProtKB-KW"/>
</dbReference>
<evidence type="ECO:0000259" key="11">
    <source>
        <dbReference type="Pfam" id="PF00251"/>
    </source>
</evidence>
<gene>
    <name evidence="14" type="primary">1-SST</name>
</gene>
<keyword evidence="3" id="KW-0926">Vacuole</keyword>
<dbReference type="InterPro" id="IPR013148">
    <property type="entry name" value="Glyco_hydro_32_N"/>
</dbReference>
<dbReference type="Pfam" id="PF08244">
    <property type="entry name" value="Glyco_hydro_32C"/>
    <property type="match status" value="1"/>
</dbReference>
<dbReference type="Gene3D" id="2.115.10.20">
    <property type="entry name" value="Glycosyl hydrolase domain, family 43"/>
    <property type="match status" value="1"/>
</dbReference>
<dbReference type="SUPFAM" id="SSF75005">
    <property type="entry name" value="Arabinanase/levansucrase/invertase"/>
    <property type="match status" value="1"/>
</dbReference>
<dbReference type="InterPro" id="IPR001362">
    <property type="entry name" value="Glyco_hydro_32"/>
</dbReference>
<feature type="domain" description="Glycosyl hydrolase family 32 C-terminal" evidence="12">
    <location>
        <begin position="453"/>
        <end position="643"/>
    </location>
</feature>
<comment type="subcellular location">
    <subcellularLocation>
        <location evidence="1">Vacuole</location>
    </subcellularLocation>
</comment>
<dbReference type="Gene3D" id="2.60.120.560">
    <property type="entry name" value="Exo-inulinase, domain 1"/>
    <property type="match status" value="1"/>
</dbReference>
<evidence type="ECO:0000256" key="2">
    <source>
        <dbReference type="ARBA" id="ARBA00009902"/>
    </source>
</evidence>
<accession>B5TK35</accession>
<dbReference type="InterPro" id="IPR023296">
    <property type="entry name" value="Glyco_hydro_beta-prop_sf"/>
</dbReference>
<evidence type="ECO:0000256" key="7">
    <source>
        <dbReference type="ARBA" id="ARBA00023180"/>
    </source>
</evidence>
<name>B5TK35_TRITD</name>
<keyword evidence="6" id="KW-1015">Disulfide bond</keyword>
<feature type="domain" description="Glycosyl hydrolase family 32 N-terminal" evidence="11">
    <location>
        <begin position="126"/>
        <end position="449"/>
    </location>
</feature>
<keyword evidence="4" id="KW-0732">Signal</keyword>
<keyword evidence="5 9" id="KW-0378">Hydrolase</keyword>
<dbReference type="CDD" id="cd18624">
    <property type="entry name" value="GH32_Fruct1-like"/>
    <property type="match status" value="1"/>
</dbReference>
<evidence type="ECO:0000256" key="10">
    <source>
        <dbReference type="SAM" id="Phobius"/>
    </source>
</evidence>
<protein>
    <submittedName>
        <fullName evidence="14">Sucrose:sucrose 1-fructosyltransferase</fullName>
    </submittedName>
</protein>
<dbReference type="InterPro" id="IPR050551">
    <property type="entry name" value="Fructan_Metab_Enzymes"/>
</dbReference>
<keyword evidence="8 9" id="KW-0326">Glycosidase</keyword>